<feature type="region of interest" description="Disordered" evidence="1">
    <location>
        <begin position="53"/>
        <end position="79"/>
    </location>
</feature>
<evidence type="ECO:0000313" key="2">
    <source>
        <dbReference type="EMBL" id="KNZ56221.1"/>
    </source>
</evidence>
<evidence type="ECO:0000256" key="1">
    <source>
        <dbReference type="SAM" id="MobiDB-lite"/>
    </source>
</evidence>
<dbReference type="EMBL" id="LAVV01007354">
    <property type="protein sequence ID" value="KNZ56221.1"/>
    <property type="molecule type" value="Genomic_DNA"/>
</dbReference>
<proteinExistence type="predicted"/>
<dbReference type="VEuPathDB" id="FungiDB:VP01_2466g3"/>
<protein>
    <submittedName>
        <fullName evidence="2">Uncharacterized protein</fullName>
    </submittedName>
</protein>
<feature type="compositionally biased region" description="Low complexity" evidence="1">
    <location>
        <begin position="12"/>
        <end position="30"/>
    </location>
</feature>
<comment type="caution">
    <text evidence="2">The sequence shown here is derived from an EMBL/GenBank/DDBJ whole genome shotgun (WGS) entry which is preliminary data.</text>
</comment>
<accession>A0A0L6V5Z7</accession>
<keyword evidence="3" id="KW-1185">Reference proteome</keyword>
<sequence>MDNPISPMLTASPLPSESRSPSQPRSPWSSLMSPTPNRSKFPAMVLANLIRHKPGNNTSLPSPCLPHSATPSTTTPGEDLNNFVWDIGSPSESPRRAHEEEELHQIARMYQPSIGKRTRPTPQPILTRRDLLPLNAVAPEAVLTPSLPSAGTFKNSLHRLLRKRTALHLKNSSQSSSSTTSPSETSADAEDSAYPDLEEASDDEYRSSMGYSPYTHDDPFHPQPPYTGVSSPFSGPRPPARGRASGPLDDQFPADQLPPRSSSIAR</sequence>
<gene>
    <name evidence="2" type="ORF">VP01_2466g3</name>
</gene>
<feature type="region of interest" description="Disordered" evidence="1">
    <location>
        <begin position="167"/>
        <end position="266"/>
    </location>
</feature>
<reference evidence="2 3" key="1">
    <citation type="submission" date="2015-08" db="EMBL/GenBank/DDBJ databases">
        <title>Next Generation Sequencing and Analysis of the Genome of Puccinia sorghi L Schw, the Causal Agent of Maize Common Rust.</title>
        <authorList>
            <person name="Rochi L."/>
            <person name="Burguener G."/>
            <person name="Darino M."/>
            <person name="Turjanski A."/>
            <person name="Kreff E."/>
            <person name="Dieguez M.J."/>
            <person name="Sacco F."/>
        </authorList>
    </citation>
    <scope>NUCLEOTIDE SEQUENCE [LARGE SCALE GENOMIC DNA]</scope>
    <source>
        <strain evidence="2 3">RO10H11247</strain>
    </source>
</reference>
<dbReference type="Proteomes" id="UP000037035">
    <property type="component" value="Unassembled WGS sequence"/>
</dbReference>
<feature type="compositionally biased region" description="Acidic residues" evidence="1">
    <location>
        <begin position="187"/>
        <end position="202"/>
    </location>
</feature>
<name>A0A0L6V5Z7_9BASI</name>
<evidence type="ECO:0000313" key="3">
    <source>
        <dbReference type="Proteomes" id="UP000037035"/>
    </source>
</evidence>
<dbReference type="AlphaFoldDB" id="A0A0L6V5Z7"/>
<dbReference type="OrthoDB" id="2506184at2759"/>
<feature type="compositionally biased region" description="Low complexity" evidence="1">
    <location>
        <begin position="172"/>
        <end position="186"/>
    </location>
</feature>
<feature type="region of interest" description="Disordered" evidence="1">
    <location>
        <begin position="1"/>
        <end position="39"/>
    </location>
</feature>
<organism evidence="2 3">
    <name type="scientific">Puccinia sorghi</name>
    <dbReference type="NCBI Taxonomy" id="27349"/>
    <lineage>
        <taxon>Eukaryota</taxon>
        <taxon>Fungi</taxon>
        <taxon>Dikarya</taxon>
        <taxon>Basidiomycota</taxon>
        <taxon>Pucciniomycotina</taxon>
        <taxon>Pucciniomycetes</taxon>
        <taxon>Pucciniales</taxon>
        <taxon>Pucciniaceae</taxon>
        <taxon>Puccinia</taxon>
    </lineage>
</organism>